<feature type="signal peptide" evidence="1">
    <location>
        <begin position="1"/>
        <end position="17"/>
    </location>
</feature>
<dbReference type="STRING" id="2060906.A0A0H1BLJ6"/>
<dbReference type="OrthoDB" id="4991875at2759"/>
<dbReference type="AlphaFoldDB" id="A0A0H1BLJ6"/>
<keyword evidence="3" id="KW-1185">Reference proteome</keyword>
<organism evidence="2 3">
    <name type="scientific">Blastomyces silverae</name>
    <dbReference type="NCBI Taxonomy" id="2060906"/>
    <lineage>
        <taxon>Eukaryota</taxon>
        <taxon>Fungi</taxon>
        <taxon>Dikarya</taxon>
        <taxon>Ascomycota</taxon>
        <taxon>Pezizomycotina</taxon>
        <taxon>Eurotiomycetes</taxon>
        <taxon>Eurotiomycetidae</taxon>
        <taxon>Onygenales</taxon>
        <taxon>Ajellomycetaceae</taxon>
        <taxon>Blastomyces</taxon>
    </lineage>
</organism>
<feature type="chain" id="PRO_5005199703" evidence="1">
    <location>
        <begin position="18"/>
        <end position="192"/>
    </location>
</feature>
<gene>
    <name evidence="2" type="ORF">EMPG_14541</name>
</gene>
<evidence type="ECO:0000313" key="2">
    <source>
        <dbReference type="EMBL" id="KLJ10046.1"/>
    </source>
</evidence>
<evidence type="ECO:0000313" key="3">
    <source>
        <dbReference type="Proteomes" id="UP000053573"/>
    </source>
</evidence>
<reference evidence="3" key="1">
    <citation type="journal article" date="2015" name="PLoS Genet.">
        <title>The dynamic genome and transcriptome of the human fungal pathogen Blastomyces and close relative Emmonsia.</title>
        <authorList>
            <person name="Munoz J.F."/>
            <person name="Gauthier G.M."/>
            <person name="Desjardins C.A."/>
            <person name="Gallo J.E."/>
            <person name="Holder J."/>
            <person name="Sullivan T.D."/>
            <person name="Marty A.J."/>
            <person name="Carmen J.C."/>
            <person name="Chen Z."/>
            <person name="Ding L."/>
            <person name="Gujja S."/>
            <person name="Magrini V."/>
            <person name="Misas E."/>
            <person name="Mitreva M."/>
            <person name="Priest M."/>
            <person name="Saif S."/>
            <person name="Whiston E.A."/>
            <person name="Young S."/>
            <person name="Zeng Q."/>
            <person name="Goldman W.E."/>
            <person name="Mardis E.R."/>
            <person name="Taylor J.W."/>
            <person name="McEwen J.G."/>
            <person name="Clay O.K."/>
            <person name="Klein B.S."/>
            <person name="Cuomo C.A."/>
        </authorList>
    </citation>
    <scope>NUCLEOTIDE SEQUENCE [LARGE SCALE GENOMIC DNA]</scope>
    <source>
        <strain evidence="3">UAMH 139</strain>
    </source>
</reference>
<dbReference type="EMBL" id="LDEV01002175">
    <property type="protein sequence ID" value="KLJ10046.1"/>
    <property type="molecule type" value="Genomic_DNA"/>
</dbReference>
<proteinExistence type="predicted"/>
<evidence type="ECO:0000256" key="1">
    <source>
        <dbReference type="SAM" id="SignalP"/>
    </source>
</evidence>
<name>A0A0H1BLJ6_9EURO</name>
<dbReference type="Proteomes" id="UP000053573">
    <property type="component" value="Unassembled WGS sequence"/>
</dbReference>
<comment type="caution">
    <text evidence="2">The sequence shown here is derived from an EMBL/GenBank/DDBJ whole genome shotgun (WGS) entry which is preliminary data.</text>
</comment>
<keyword evidence="1" id="KW-0732">Signal</keyword>
<sequence>MMKSIFFTLSLAALGMAQSSTVPVPPPTPTTAGPVTIFNLLVPAASPVPSEASIVAVGQDAITFALDIGCLPNLISGRCEEIEEFDFATIIQGPETYSQSASLSGIGIDAACSLGGTTTAACTFVVESGGIDATLKTTLSGSELETAFVRVTATAGIEKLAEGAPNAGPRETGNVNWVVGGAAAALAMAAAL</sequence>
<accession>A0A0H1BLJ6</accession>
<protein>
    <submittedName>
        <fullName evidence="2">Uncharacterized protein</fullName>
    </submittedName>
</protein>